<dbReference type="Proteomes" id="UP000663870">
    <property type="component" value="Unassembled WGS sequence"/>
</dbReference>
<dbReference type="InterPro" id="IPR036457">
    <property type="entry name" value="PPM-type-like_dom_sf"/>
</dbReference>
<dbReference type="Pfam" id="PF00481">
    <property type="entry name" value="PP2C"/>
    <property type="match status" value="1"/>
</dbReference>
<dbReference type="PROSITE" id="PS51746">
    <property type="entry name" value="PPM_2"/>
    <property type="match status" value="1"/>
</dbReference>
<reference evidence="3" key="1">
    <citation type="submission" date="2021-02" db="EMBL/GenBank/DDBJ databases">
        <authorList>
            <person name="Nowell W R."/>
        </authorList>
    </citation>
    <scope>NUCLEOTIDE SEQUENCE</scope>
</reference>
<dbReference type="EMBL" id="CAJNOH010000585">
    <property type="protein sequence ID" value="CAF1081286.1"/>
    <property type="molecule type" value="Genomic_DNA"/>
</dbReference>
<dbReference type="CDD" id="cd00143">
    <property type="entry name" value="PP2Cc"/>
    <property type="match status" value="1"/>
</dbReference>
<dbReference type="InterPro" id="IPR015655">
    <property type="entry name" value="PP2C"/>
</dbReference>
<dbReference type="AlphaFoldDB" id="A0A815BHI3"/>
<dbReference type="Proteomes" id="UP000663854">
    <property type="component" value="Unassembled WGS sequence"/>
</dbReference>
<organism evidence="3 4">
    <name type="scientific">Rotaria sordida</name>
    <dbReference type="NCBI Taxonomy" id="392033"/>
    <lineage>
        <taxon>Eukaryota</taxon>
        <taxon>Metazoa</taxon>
        <taxon>Spiralia</taxon>
        <taxon>Gnathifera</taxon>
        <taxon>Rotifera</taxon>
        <taxon>Eurotatoria</taxon>
        <taxon>Bdelloidea</taxon>
        <taxon>Philodinida</taxon>
        <taxon>Philodinidae</taxon>
        <taxon>Rotaria</taxon>
    </lineage>
</organism>
<dbReference type="GO" id="GO:0004722">
    <property type="term" value="F:protein serine/threonine phosphatase activity"/>
    <property type="evidence" value="ECO:0007669"/>
    <property type="project" value="InterPro"/>
</dbReference>
<proteinExistence type="predicted"/>
<evidence type="ECO:0000259" key="1">
    <source>
        <dbReference type="PROSITE" id="PS51746"/>
    </source>
</evidence>
<keyword evidence="4" id="KW-1185">Reference proteome</keyword>
<dbReference type="EMBL" id="CAJNOL010001032">
    <property type="protein sequence ID" value="CAF1270688.1"/>
    <property type="molecule type" value="Genomic_DNA"/>
</dbReference>
<evidence type="ECO:0000313" key="4">
    <source>
        <dbReference type="Proteomes" id="UP000663870"/>
    </source>
</evidence>
<feature type="domain" description="PPM-type phosphatase" evidence="1">
    <location>
        <begin position="1"/>
        <end position="135"/>
    </location>
</feature>
<name>A0A815BHI3_9BILA</name>
<dbReference type="Gene3D" id="3.60.40.10">
    <property type="entry name" value="PPM-type phosphatase domain"/>
    <property type="match status" value="1"/>
</dbReference>
<dbReference type="SUPFAM" id="SSF81606">
    <property type="entry name" value="PP2C-like"/>
    <property type="match status" value="1"/>
</dbReference>
<accession>A0A815BHI3</accession>
<sequence length="135" mass="15581">MKNNSLNIHRLYHKPNVRQEEECIRRTGGRVTKYKDDVPHVENQLAVSRALLEYSIDKHIIPALPDIIQYSKQSSTAYIIFACDGIWDVINNQQVGTFVSNKISSNILQDIISQLLDEYLKLETMDNMSVYIVKL</sequence>
<protein>
    <recommendedName>
        <fullName evidence="1">PPM-type phosphatase domain-containing protein</fullName>
    </recommendedName>
</protein>
<dbReference type="InterPro" id="IPR001932">
    <property type="entry name" value="PPM-type_phosphatase-like_dom"/>
</dbReference>
<evidence type="ECO:0000313" key="2">
    <source>
        <dbReference type="EMBL" id="CAF1081286.1"/>
    </source>
</evidence>
<gene>
    <name evidence="3" type="ORF">JXQ802_LOCUS27969</name>
    <name evidence="2" type="ORF">PYM288_LOCUS18688</name>
</gene>
<dbReference type="PANTHER" id="PTHR47992">
    <property type="entry name" value="PROTEIN PHOSPHATASE"/>
    <property type="match status" value="1"/>
</dbReference>
<evidence type="ECO:0000313" key="3">
    <source>
        <dbReference type="EMBL" id="CAF1270688.1"/>
    </source>
</evidence>
<comment type="caution">
    <text evidence="3">The sequence shown here is derived from an EMBL/GenBank/DDBJ whole genome shotgun (WGS) entry which is preliminary data.</text>
</comment>